<feature type="region of interest" description="Disordered" evidence="1">
    <location>
        <begin position="1"/>
        <end position="25"/>
    </location>
</feature>
<dbReference type="Proteomes" id="UP001215598">
    <property type="component" value="Unassembled WGS sequence"/>
</dbReference>
<sequence>MDPQAPSNDEFIPNDPSSTSESRRWHFRGRAPLHRGRQYLDQFTNTYAPAPSVPWIRRSTGLVPIDFGSDLRDAGNDINSQPSRYLSPGTVSGRHSIT</sequence>
<feature type="region of interest" description="Disordered" evidence="1">
    <location>
        <begin position="73"/>
        <end position="98"/>
    </location>
</feature>
<name>A0AAD7NUQ5_9AGAR</name>
<evidence type="ECO:0000313" key="3">
    <source>
        <dbReference type="Proteomes" id="UP001215598"/>
    </source>
</evidence>
<gene>
    <name evidence="2" type="ORF">B0H16DRAFT_1713047</name>
</gene>
<accession>A0AAD7NUQ5</accession>
<feature type="compositionally biased region" description="Polar residues" evidence="1">
    <location>
        <begin position="77"/>
        <end position="98"/>
    </location>
</feature>
<reference evidence="2" key="1">
    <citation type="submission" date="2023-03" db="EMBL/GenBank/DDBJ databases">
        <title>Massive genome expansion in bonnet fungi (Mycena s.s.) driven by repeated elements and novel gene families across ecological guilds.</title>
        <authorList>
            <consortium name="Lawrence Berkeley National Laboratory"/>
            <person name="Harder C.B."/>
            <person name="Miyauchi S."/>
            <person name="Viragh M."/>
            <person name="Kuo A."/>
            <person name="Thoen E."/>
            <person name="Andreopoulos B."/>
            <person name="Lu D."/>
            <person name="Skrede I."/>
            <person name="Drula E."/>
            <person name="Henrissat B."/>
            <person name="Morin E."/>
            <person name="Kohler A."/>
            <person name="Barry K."/>
            <person name="LaButti K."/>
            <person name="Morin E."/>
            <person name="Salamov A."/>
            <person name="Lipzen A."/>
            <person name="Mereny Z."/>
            <person name="Hegedus B."/>
            <person name="Baldrian P."/>
            <person name="Stursova M."/>
            <person name="Weitz H."/>
            <person name="Taylor A."/>
            <person name="Grigoriev I.V."/>
            <person name="Nagy L.G."/>
            <person name="Martin F."/>
            <person name="Kauserud H."/>
        </authorList>
    </citation>
    <scope>NUCLEOTIDE SEQUENCE</scope>
    <source>
        <strain evidence="2">CBHHK182m</strain>
    </source>
</reference>
<keyword evidence="3" id="KW-1185">Reference proteome</keyword>
<organism evidence="2 3">
    <name type="scientific">Mycena metata</name>
    <dbReference type="NCBI Taxonomy" id="1033252"/>
    <lineage>
        <taxon>Eukaryota</taxon>
        <taxon>Fungi</taxon>
        <taxon>Dikarya</taxon>
        <taxon>Basidiomycota</taxon>
        <taxon>Agaricomycotina</taxon>
        <taxon>Agaricomycetes</taxon>
        <taxon>Agaricomycetidae</taxon>
        <taxon>Agaricales</taxon>
        <taxon>Marasmiineae</taxon>
        <taxon>Mycenaceae</taxon>
        <taxon>Mycena</taxon>
    </lineage>
</organism>
<proteinExistence type="predicted"/>
<evidence type="ECO:0000256" key="1">
    <source>
        <dbReference type="SAM" id="MobiDB-lite"/>
    </source>
</evidence>
<dbReference type="EMBL" id="JARKIB010000010">
    <property type="protein sequence ID" value="KAJ7775461.1"/>
    <property type="molecule type" value="Genomic_DNA"/>
</dbReference>
<evidence type="ECO:0000313" key="2">
    <source>
        <dbReference type="EMBL" id="KAJ7775461.1"/>
    </source>
</evidence>
<protein>
    <submittedName>
        <fullName evidence="2">Uncharacterized protein</fullName>
    </submittedName>
</protein>
<dbReference type="AlphaFoldDB" id="A0AAD7NUQ5"/>
<comment type="caution">
    <text evidence="2">The sequence shown here is derived from an EMBL/GenBank/DDBJ whole genome shotgun (WGS) entry which is preliminary data.</text>
</comment>